<dbReference type="GO" id="GO:0003676">
    <property type="term" value="F:nucleic acid binding"/>
    <property type="evidence" value="ECO:0007669"/>
    <property type="project" value="InterPro"/>
</dbReference>
<evidence type="ECO:0000313" key="3">
    <source>
        <dbReference type="Proteomes" id="UP000017836"/>
    </source>
</evidence>
<accession>U5D9J3</accession>
<dbReference type="InterPro" id="IPR036397">
    <property type="entry name" value="RNaseH_sf"/>
</dbReference>
<dbReference type="STRING" id="13333.U5D9J3"/>
<evidence type="ECO:0000259" key="1">
    <source>
        <dbReference type="Pfam" id="PF24626"/>
    </source>
</evidence>
<reference evidence="3" key="1">
    <citation type="journal article" date="2013" name="Science">
        <title>The Amborella genome and the evolution of flowering plants.</title>
        <authorList>
            <consortium name="Amborella Genome Project"/>
        </authorList>
    </citation>
    <scope>NUCLEOTIDE SEQUENCE [LARGE SCALE GENOMIC DNA]</scope>
</reference>
<gene>
    <name evidence="2" type="ORF">AMTR_s00046p00226540</name>
</gene>
<keyword evidence="3" id="KW-1185">Reference proteome</keyword>
<sequence length="234" mass="27223">MAIYEERDGQPKRVNILLQLYLRYFVSANQKDWAKLLDVAQFSYNLQTSESTGRNPFQLVTRQQPLTPTSLLESYGGRNLAAYRFVKGWHKKTNLARSYLEKAAKRMKNWANKKRRLARTLPHNQKGGEVSYKLELFAQLKIHPVFHVSQLKSYHEDLDDPSRGISKRASPATTSCFDKEVESVLANRKVQHHGFLPYREYRTPRPTGNTQLLRQFEDLIKKFHEKGATRASQD</sequence>
<name>U5D9J3_AMBTC</name>
<dbReference type="InterPro" id="IPR056924">
    <property type="entry name" value="SH3_Tf2-1"/>
</dbReference>
<evidence type="ECO:0000313" key="2">
    <source>
        <dbReference type="EMBL" id="ERN18087.1"/>
    </source>
</evidence>
<dbReference type="Gramene" id="ERN18087">
    <property type="protein sequence ID" value="ERN18087"/>
    <property type="gene ID" value="AMTR_s00046p00226540"/>
</dbReference>
<dbReference type="OMA" id="TSAYHAM"/>
<dbReference type="Pfam" id="PF24626">
    <property type="entry name" value="SH3_Tf2-1"/>
    <property type="match status" value="1"/>
</dbReference>
<dbReference type="HOGENOM" id="CLU_000384_6_4_1"/>
<dbReference type="Proteomes" id="UP000017836">
    <property type="component" value="Unassembled WGS sequence"/>
</dbReference>
<protein>
    <recommendedName>
        <fullName evidence="1">Tf2-1-like SH3-like domain-containing protein</fullName>
    </recommendedName>
</protein>
<dbReference type="EMBL" id="KI392290">
    <property type="protein sequence ID" value="ERN18087.1"/>
    <property type="molecule type" value="Genomic_DNA"/>
</dbReference>
<proteinExistence type="predicted"/>
<feature type="domain" description="Tf2-1-like SH3-like" evidence="1">
    <location>
        <begin position="126"/>
        <end position="155"/>
    </location>
</feature>
<dbReference type="AlphaFoldDB" id="U5D9J3"/>
<dbReference type="Gene3D" id="3.30.420.10">
    <property type="entry name" value="Ribonuclease H-like superfamily/Ribonuclease H"/>
    <property type="match status" value="1"/>
</dbReference>
<organism evidence="2 3">
    <name type="scientific">Amborella trichopoda</name>
    <dbReference type="NCBI Taxonomy" id="13333"/>
    <lineage>
        <taxon>Eukaryota</taxon>
        <taxon>Viridiplantae</taxon>
        <taxon>Streptophyta</taxon>
        <taxon>Embryophyta</taxon>
        <taxon>Tracheophyta</taxon>
        <taxon>Spermatophyta</taxon>
        <taxon>Magnoliopsida</taxon>
        <taxon>Amborellales</taxon>
        <taxon>Amborellaceae</taxon>
        <taxon>Amborella</taxon>
    </lineage>
</organism>
<dbReference type="eggNOG" id="KOG0017">
    <property type="taxonomic scope" value="Eukaryota"/>
</dbReference>